<evidence type="ECO:0000256" key="1">
    <source>
        <dbReference type="SAM" id="MobiDB-lite"/>
    </source>
</evidence>
<dbReference type="Gene3D" id="1.20.5.170">
    <property type="match status" value="1"/>
</dbReference>
<dbReference type="GeneID" id="85452188"/>
<name>A0AAJ0AIZ1_9PEZI</name>
<dbReference type="RefSeq" id="XP_060427250.1">
    <property type="nucleotide sequence ID" value="XM_060567662.1"/>
</dbReference>
<dbReference type="InterPro" id="IPR046347">
    <property type="entry name" value="bZIP_sf"/>
</dbReference>
<feature type="compositionally biased region" description="Polar residues" evidence="1">
    <location>
        <begin position="36"/>
        <end position="47"/>
    </location>
</feature>
<feature type="non-terminal residue" evidence="2">
    <location>
        <position position="1"/>
    </location>
</feature>
<feature type="region of interest" description="Disordered" evidence="1">
    <location>
        <begin position="1"/>
        <end position="66"/>
    </location>
</feature>
<evidence type="ECO:0008006" key="4">
    <source>
        <dbReference type="Google" id="ProtNLM"/>
    </source>
</evidence>
<dbReference type="EMBL" id="JAHMHR010000032">
    <property type="protein sequence ID" value="KAK1673247.1"/>
    <property type="molecule type" value="Genomic_DNA"/>
</dbReference>
<proteinExistence type="predicted"/>
<keyword evidence="3" id="KW-1185">Reference proteome</keyword>
<dbReference type="Proteomes" id="UP001224890">
    <property type="component" value="Unassembled WGS sequence"/>
</dbReference>
<sequence length="96" mass="11173">AHQTPRKPALQRRHSNVSETQSPLVGRERHRRASARNWQKQKQQSADLESAKDTAEARNRELHREHSQILDQVMNLKNALMDHAECNHPAINGWLR</sequence>
<evidence type="ECO:0000313" key="3">
    <source>
        <dbReference type="Proteomes" id="UP001224890"/>
    </source>
</evidence>
<comment type="caution">
    <text evidence="2">The sequence shown here is derived from an EMBL/GenBank/DDBJ whole genome shotgun (WGS) entry which is preliminary data.</text>
</comment>
<dbReference type="GO" id="GO:0003700">
    <property type="term" value="F:DNA-binding transcription factor activity"/>
    <property type="evidence" value="ECO:0007669"/>
    <property type="project" value="InterPro"/>
</dbReference>
<dbReference type="AlphaFoldDB" id="A0AAJ0AIZ1"/>
<feature type="compositionally biased region" description="Basic and acidic residues" evidence="1">
    <location>
        <begin position="49"/>
        <end position="66"/>
    </location>
</feature>
<feature type="non-terminal residue" evidence="2">
    <location>
        <position position="96"/>
    </location>
</feature>
<protein>
    <recommendedName>
        <fullName evidence="4">BZIP domain-containing protein</fullName>
    </recommendedName>
</protein>
<dbReference type="SUPFAM" id="SSF57959">
    <property type="entry name" value="Leucine zipper domain"/>
    <property type="match status" value="1"/>
</dbReference>
<accession>A0AAJ0AIZ1</accession>
<organism evidence="2 3">
    <name type="scientific">Colletotrichum godetiae</name>
    <dbReference type="NCBI Taxonomy" id="1209918"/>
    <lineage>
        <taxon>Eukaryota</taxon>
        <taxon>Fungi</taxon>
        <taxon>Dikarya</taxon>
        <taxon>Ascomycota</taxon>
        <taxon>Pezizomycotina</taxon>
        <taxon>Sordariomycetes</taxon>
        <taxon>Hypocreomycetidae</taxon>
        <taxon>Glomerellales</taxon>
        <taxon>Glomerellaceae</taxon>
        <taxon>Colletotrichum</taxon>
        <taxon>Colletotrichum acutatum species complex</taxon>
    </lineage>
</organism>
<gene>
    <name evidence="2" type="ORF">BDP55DRAFT_505493</name>
</gene>
<evidence type="ECO:0000313" key="2">
    <source>
        <dbReference type="EMBL" id="KAK1673247.1"/>
    </source>
</evidence>
<reference evidence="2" key="1">
    <citation type="submission" date="2021-06" db="EMBL/GenBank/DDBJ databases">
        <title>Comparative genomics, transcriptomics and evolutionary studies reveal genomic signatures of adaptation to plant cell wall in hemibiotrophic fungi.</title>
        <authorList>
            <consortium name="DOE Joint Genome Institute"/>
            <person name="Baroncelli R."/>
            <person name="Diaz J.F."/>
            <person name="Benocci T."/>
            <person name="Peng M."/>
            <person name="Battaglia E."/>
            <person name="Haridas S."/>
            <person name="Andreopoulos W."/>
            <person name="Labutti K."/>
            <person name="Pangilinan J."/>
            <person name="Floch G.L."/>
            <person name="Makela M.R."/>
            <person name="Henrissat B."/>
            <person name="Grigoriev I.V."/>
            <person name="Crouch J.A."/>
            <person name="De Vries R.P."/>
            <person name="Sukno S.A."/>
            <person name="Thon M.R."/>
        </authorList>
    </citation>
    <scope>NUCLEOTIDE SEQUENCE</scope>
    <source>
        <strain evidence="2">CBS 193.32</strain>
    </source>
</reference>